<dbReference type="SUPFAM" id="SSF56672">
    <property type="entry name" value="DNA/RNA polymerases"/>
    <property type="match status" value="1"/>
</dbReference>
<evidence type="ECO:0000313" key="2">
    <source>
        <dbReference type="EMBL" id="CDI43314.1"/>
    </source>
</evidence>
<dbReference type="InterPro" id="IPR043502">
    <property type="entry name" value="DNA/RNA_pol_sf"/>
</dbReference>
<dbReference type="EMBL" id="CBUH010000169">
    <property type="protein sequence ID" value="CDI43314.1"/>
    <property type="molecule type" value="Genomic_DNA"/>
</dbReference>
<evidence type="ECO:0000313" key="4">
    <source>
        <dbReference type="Proteomes" id="UP000017243"/>
    </source>
</evidence>
<dbReference type="CDD" id="cd01646">
    <property type="entry name" value="RT_Bac_retron_I"/>
    <property type="match status" value="1"/>
</dbReference>
<dbReference type="InterPro" id="IPR000477">
    <property type="entry name" value="RT_dom"/>
</dbReference>
<dbReference type="PROSITE" id="PS50878">
    <property type="entry name" value="RT_POL"/>
    <property type="match status" value="1"/>
</dbReference>
<evidence type="ECO:0000313" key="3">
    <source>
        <dbReference type="EMBL" id="CDI43396.1"/>
    </source>
</evidence>
<dbReference type="Proteomes" id="UP000017243">
    <property type="component" value="Unassembled WGS sequence"/>
</dbReference>
<reference evidence="3 4" key="1">
    <citation type="submission" date="2013-09" db="EMBL/GenBank/DDBJ databases">
        <title>Draft Genome Sequence of five Lactobacillus helveticus strains CIRM-BIA 101T, 103, 104, 951 and 953 isolated from milk product.</title>
        <authorList>
            <person name="Valence F."/>
            <person name="Chuat V."/>
            <person name="Ma L."/>
            <person name="Creno S."/>
            <person name="Falentin H."/>
            <person name="Lortal S."/>
            <person name="Bizet C."/>
            <person name="Clermont D."/>
            <person name="Loux V."/>
            <person name="Bouchier C."/>
            <person name="Cousin S."/>
        </authorList>
    </citation>
    <scope>NUCLEOTIDE SEQUENCE [LARGE SCALE GENOMIC DNA]</scope>
    <source>
        <strain evidence="3 4">CIRM-BIA 953</strain>
    </source>
</reference>
<accession>U4QIW4</accession>
<sequence>MESKKDSSWKPQVQMYEMDYLSKIVKTSDDLNKHTYTAKQGSSFLVCERGKQRNIRSNPFSDRVIRRAFCDNVLIPKLRKYLIYDNGASLTGKGISFTRHRFEQHLHEYYRKYGTNEGYILLIDFSKYYDNIRHDKLKNAISKHIHDPEYLWLLDRILDNFKVDVSYLNDEQYSNCLNMRFDGEKQSRLPPKYLTGEKYMTKSLAIGDQVSQICSIFFPTPIDNYCKIVRSIRWYGRYMDDSYIISNDKQFLHEMLGKITQIASELGIFINHKKTKIIKINHLFTWLKLRYKLTETGHLVVKINPQTITRERRKLKKYRKMVDQGRIPLIDVQNSFKSWLGTYNKLLSYRSKSNMIALYNSLFKEY</sequence>
<gene>
    <name evidence="2" type="ORF">LHCIRMBIA953_02585</name>
    <name evidence="3" type="ORF">LHCIRMBIA953_02669</name>
</gene>
<comment type="caution">
    <text evidence="3">The sequence shown here is derived from an EMBL/GenBank/DDBJ whole genome shotgun (WGS) entry which is preliminary data.</text>
</comment>
<dbReference type="AlphaFoldDB" id="U4QIW4"/>
<name>U4QIW4_LACHE</name>
<feature type="domain" description="Reverse transcriptase" evidence="1">
    <location>
        <begin position="1"/>
        <end position="291"/>
    </location>
</feature>
<dbReference type="RefSeq" id="WP_023061969.1">
    <property type="nucleotide sequence ID" value="NZ_CBUH010000169.1"/>
</dbReference>
<dbReference type="Pfam" id="PF00078">
    <property type="entry name" value="RVT_1"/>
    <property type="match status" value="1"/>
</dbReference>
<proteinExistence type="predicted"/>
<organism evidence="3 4">
    <name type="scientific">Lactobacillus helveticus CIRM-BIA 953</name>
    <dbReference type="NCBI Taxonomy" id="1226335"/>
    <lineage>
        <taxon>Bacteria</taxon>
        <taxon>Bacillati</taxon>
        <taxon>Bacillota</taxon>
        <taxon>Bacilli</taxon>
        <taxon>Lactobacillales</taxon>
        <taxon>Lactobacillaceae</taxon>
        <taxon>Lactobacillus</taxon>
    </lineage>
</organism>
<dbReference type="EMBL" id="CBUH010000169">
    <property type="protein sequence ID" value="CDI43396.1"/>
    <property type="molecule type" value="Genomic_DNA"/>
</dbReference>
<protein>
    <recommendedName>
        <fullName evidence="1">Reverse transcriptase domain-containing protein</fullName>
    </recommendedName>
</protein>
<evidence type="ECO:0000259" key="1">
    <source>
        <dbReference type="PROSITE" id="PS50878"/>
    </source>
</evidence>